<reference evidence="3 4" key="1">
    <citation type="submission" date="2023-01" db="EMBL/GenBank/DDBJ databases">
        <title>Vibrio sp. KJ40-1 sp.nov, isolated from marine algae.</title>
        <authorList>
            <person name="Butt M."/>
            <person name="Kim J.M.J."/>
            <person name="Jeon C.O.C."/>
        </authorList>
    </citation>
    <scope>NUCLEOTIDE SEQUENCE [LARGE SCALE GENOMIC DNA]</scope>
    <source>
        <strain evidence="3 4">KJ40-1</strain>
    </source>
</reference>
<feature type="domain" description="AttH" evidence="2">
    <location>
        <begin position="78"/>
        <end position="246"/>
    </location>
</feature>
<keyword evidence="4" id="KW-1185">Reference proteome</keyword>
<comment type="caution">
    <text evidence="3">The sequence shown here is derived from an EMBL/GenBank/DDBJ whole genome shotgun (WGS) entry which is preliminary data.</text>
</comment>
<sequence length="372" mass="41886">MKKLADKLKYSYITALGVALSFITVATLYYFSLDHSTEKQSIDYALANDQKAVFEPVLPGNSLSLPQDFSFHNEFKQEGWHYFANLVGGDGEIYSLQWDYNRVARNESQKTGWNSAQVFLSNVIITSKDKVWKQQRIARGGIGQAGFRSRPFRLWIDNWSWRSLSLSPLPGILDVETDEFSLKLNSSSFNPFILNGESGYQAHHDLIPIATYGFNAPFVRTSGQLILDGKVVDVSGQASLSKEWGSDLVAVEGQQNVTINLHLSDGRNLHLTQSRIPNYPVYNYGLLVGRNGSMVRLSDDDIIMSAVEYVKMDNGKEVPLKWKLSIKKLNLEFSVSPLRKDLWHSFYNPYWQGPVSAIGTQVGHGMLKLTGF</sequence>
<dbReference type="RefSeq" id="WP_272135803.1">
    <property type="nucleotide sequence ID" value="NZ_JAQLOI010000001.1"/>
</dbReference>
<dbReference type="Proteomes" id="UP001210678">
    <property type="component" value="Unassembled WGS sequence"/>
</dbReference>
<dbReference type="SUPFAM" id="SSF159245">
    <property type="entry name" value="AttH-like"/>
    <property type="match status" value="1"/>
</dbReference>
<dbReference type="InterPro" id="IPR010791">
    <property type="entry name" value="AttH_dom"/>
</dbReference>
<evidence type="ECO:0000259" key="2">
    <source>
        <dbReference type="Pfam" id="PF07143"/>
    </source>
</evidence>
<accession>A0ABT4YQY2</accession>
<dbReference type="Pfam" id="PF07143">
    <property type="entry name" value="CrtC"/>
    <property type="match status" value="1"/>
</dbReference>
<feature type="transmembrane region" description="Helical" evidence="1">
    <location>
        <begin position="12"/>
        <end position="31"/>
    </location>
</feature>
<protein>
    <submittedName>
        <fullName evidence="3">Lipocalin-like domain-containing protein</fullName>
    </submittedName>
</protein>
<dbReference type="Pfam" id="PF17186">
    <property type="entry name" value="Lipocalin_9"/>
    <property type="match status" value="1"/>
</dbReference>
<dbReference type="PANTHER" id="PTHR38591:SF1">
    <property type="entry name" value="BLL1000 PROTEIN"/>
    <property type="match status" value="1"/>
</dbReference>
<organism evidence="3 4">
    <name type="scientific">Vibrio algarum</name>
    <dbReference type="NCBI Taxonomy" id="3020714"/>
    <lineage>
        <taxon>Bacteria</taxon>
        <taxon>Pseudomonadati</taxon>
        <taxon>Pseudomonadota</taxon>
        <taxon>Gammaproteobacteria</taxon>
        <taxon>Vibrionales</taxon>
        <taxon>Vibrionaceae</taxon>
        <taxon>Vibrio</taxon>
    </lineage>
</organism>
<name>A0ABT4YQY2_9VIBR</name>
<dbReference type="PANTHER" id="PTHR38591">
    <property type="entry name" value="HYDROLASE"/>
    <property type="match status" value="1"/>
</dbReference>
<keyword evidence="1" id="KW-0472">Membrane</keyword>
<evidence type="ECO:0000313" key="4">
    <source>
        <dbReference type="Proteomes" id="UP001210678"/>
    </source>
</evidence>
<dbReference type="EMBL" id="JAQLOI010000001">
    <property type="protein sequence ID" value="MDB1123971.1"/>
    <property type="molecule type" value="Genomic_DNA"/>
</dbReference>
<gene>
    <name evidence="3" type="ORF">PGX00_10065</name>
</gene>
<keyword evidence="1" id="KW-1133">Transmembrane helix</keyword>
<evidence type="ECO:0000256" key="1">
    <source>
        <dbReference type="SAM" id="Phobius"/>
    </source>
</evidence>
<evidence type="ECO:0000313" key="3">
    <source>
        <dbReference type="EMBL" id="MDB1123971.1"/>
    </source>
</evidence>
<dbReference type="InterPro" id="IPR023374">
    <property type="entry name" value="AttH-like_dom_sf"/>
</dbReference>
<keyword evidence="1" id="KW-0812">Transmembrane</keyword>
<proteinExistence type="predicted"/>
<dbReference type="Gene3D" id="2.40.370.10">
    <property type="entry name" value="AttH-like domain"/>
    <property type="match status" value="2"/>
</dbReference>